<protein>
    <recommendedName>
        <fullName evidence="4">rRNA-processing protein FYV7</fullName>
    </recommendedName>
</protein>
<proteinExistence type="predicted"/>
<comment type="caution">
    <text evidence="2">The sequence shown here is derived from an EMBL/GenBank/DDBJ whole genome shotgun (WGS) entry which is preliminary data.</text>
</comment>
<feature type="compositionally biased region" description="Basic and acidic residues" evidence="1">
    <location>
        <begin position="68"/>
        <end position="131"/>
    </location>
</feature>
<dbReference type="OrthoDB" id="2135053at2759"/>
<dbReference type="Proteomes" id="UP000094065">
    <property type="component" value="Unassembled WGS sequence"/>
</dbReference>
<dbReference type="RefSeq" id="XP_018990749.1">
    <property type="nucleotide sequence ID" value="XM_019140774.1"/>
</dbReference>
<name>A0A1E3HFG7_9TREE</name>
<reference evidence="2 3" key="1">
    <citation type="submission" date="2016-06" db="EMBL/GenBank/DDBJ databases">
        <title>Evolution of pathogenesis and genome organization in the Tremellales.</title>
        <authorList>
            <person name="Cuomo C."/>
            <person name="Litvintseva A."/>
            <person name="Heitman J."/>
            <person name="Chen Y."/>
            <person name="Sun S."/>
            <person name="Springer D."/>
            <person name="Dromer F."/>
            <person name="Young S."/>
            <person name="Zeng Q."/>
            <person name="Chapman S."/>
            <person name="Gujja S."/>
            <person name="Saif S."/>
            <person name="Birren B."/>
        </authorList>
    </citation>
    <scope>NUCLEOTIDE SEQUENCE [LARGE SCALE GENOMIC DNA]</scope>
    <source>
        <strain evidence="2 3">CBS 6039</strain>
    </source>
</reference>
<evidence type="ECO:0000313" key="3">
    <source>
        <dbReference type="Proteomes" id="UP000094065"/>
    </source>
</evidence>
<feature type="compositionally biased region" description="Low complexity" evidence="1">
    <location>
        <begin position="145"/>
        <end position="166"/>
    </location>
</feature>
<feature type="region of interest" description="Disordered" evidence="1">
    <location>
        <begin position="66"/>
        <end position="269"/>
    </location>
</feature>
<dbReference type="EMBL" id="AWGJ01000010">
    <property type="protein sequence ID" value="ODN75099.1"/>
    <property type="molecule type" value="Genomic_DNA"/>
</dbReference>
<dbReference type="PANTHER" id="PTHR41805">
    <property type="entry name" value="EXPRESSED PROTEIN"/>
    <property type="match status" value="1"/>
</dbReference>
<feature type="compositionally biased region" description="Low complexity" evidence="1">
    <location>
        <begin position="231"/>
        <end position="241"/>
    </location>
</feature>
<accession>A0A1E3HFG7</accession>
<dbReference type="GeneID" id="30157623"/>
<feature type="compositionally biased region" description="Basic and acidic residues" evidence="1">
    <location>
        <begin position="205"/>
        <end position="223"/>
    </location>
</feature>
<evidence type="ECO:0008006" key="4">
    <source>
        <dbReference type="Google" id="ProtNLM"/>
    </source>
</evidence>
<evidence type="ECO:0000313" key="2">
    <source>
        <dbReference type="EMBL" id="ODN75099.1"/>
    </source>
</evidence>
<sequence>MPRVTRKEKEAGKAPRPKARSSVQKPSYGGFKTGPARAGKDAYMGKAKKMKDDLIERAKVKKQFAKVLKKEGMDSERLGDGTRRRQEREPREAGSEKKAWKDKGKPREGKPREGKPREGQSQERRGPRGGREDEDMARILARAGPSKPSPSSKPFKSSKPYPNSKPYTKRPRDSSPSSSFSAPAPTTPAKPRALSPERLALPEPPKVDGKEASLRTLKKEGFSKFHRARDAPAAGAGAPRGKGTRGQPNMGSRMDVLLEKIRRDTIKKA</sequence>
<dbReference type="STRING" id="1295533.A0A1E3HFG7"/>
<feature type="region of interest" description="Disordered" evidence="1">
    <location>
        <begin position="1"/>
        <end position="46"/>
    </location>
</feature>
<evidence type="ECO:0000256" key="1">
    <source>
        <dbReference type="SAM" id="MobiDB-lite"/>
    </source>
</evidence>
<feature type="compositionally biased region" description="Basic and acidic residues" evidence="1">
    <location>
        <begin position="1"/>
        <end position="13"/>
    </location>
</feature>
<feature type="compositionally biased region" description="Basic and acidic residues" evidence="1">
    <location>
        <begin position="256"/>
        <end position="269"/>
    </location>
</feature>
<gene>
    <name evidence="2" type="ORF">L202_06314</name>
</gene>
<keyword evidence="3" id="KW-1185">Reference proteome</keyword>
<dbReference type="PANTHER" id="PTHR41805:SF1">
    <property type="entry name" value="RRNA-PROCESSING PROTEIN FYV7"/>
    <property type="match status" value="1"/>
</dbReference>
<organism evidence="2 3">
    <name type="scientific">Cryptococcus amylolentus CBS 6039</name>
    <dbReference type="NCBI Taxonomy" id="1295533"/>
    <lineage>
        <taxon>Eukaryota</taxon>
        <taxon>Fungi</taxon>
        <taxon>Dikarya</taxon>
        <taxon>Basidiomycota</taxon>
        <taxon>Agaricomycotina</taxon>
        <taxon>Tremellomycetes</taxon>
        <taxon>Tremellales</taxon>
        <taxon>Cryptococcaceae</taxon>
        <taxon>Cryptococcus</taxon>
    </lineage>
</organism>
<feature type="compositionally biased region" description="Low complexity" evidence="1">
    <location>
        <begin position="174"/>
        <end position="193"/>
    </location>
</feature>
<dbReference type="AlphaFoldDB" id="A0A1E3HFG7"/>